<name>A0A450WSD0_9GAMM</name>
<accession>A0A450WSD0</accession>
<organism evidence="1">
    <name type="scientific">Candidatus Kentrum sp. LPFa</name>
    <dbReference type="NCBI Taxonomy" id="2126335"/>
    <lineage>
        <taxon>Bacteria</taxon>
        <taxon>Pseudomonadati</taxon>
        <taxon>Pseudomonadota</taxon>
        <taxon>Gammaproteobacteria</taxon>
        <taxon>Candidatus Kentrum</taxon>
    </lineage>
</organism>
<dbReference type="EMBL" id="CAADFK010000192">
    <property type="protein sequence ID" value="VFK19942.1"/>
    <property type="molecule type" value="Genomic_DNA"/>
</dbReference>
<evidence type="ECO:0000313" key="1">
    <source>
        <dbReference type="EMBL" id="VFK19942.1"/>
    </source>
</evidence>
<proteinExistence type="predicted"/>
<reference evidence="1" key="1">
    <citation type="submission" date="2019-02" db="EMBL/GenBank/DDBJ databases">
        <authorList>
            <person name="Gruber-Vodicka R. H."/>
            <person name="Seah K. B. B."/>
        </authorList>
    </citation>
    <scope>NUCLEOTIDE SEQUENCE</scope>
    <source>
        <strain evidence="1">BECK_S313</strain>
    </source>
</reference>
<sequence length="40" mass="4465">MAKIEQLTGVRRSEGRVRTFLKGLGMAYRKVGMILAKADI</sequence>
<gene>
    <name evidence="1" type="ORF">BECKLPF1236B_GA0070989_11927</name>
</gene>
<protein>
    <submittedName>
        <fullName evidence="1">Uncharacterized protein</fullName>
    </submittedName>
</protein>
<dbReference type="AlphaFoldDB" id="A0A450WSD0"/>